<keyword evidence="2" id="KW-0489">Methyltransferase</keyword>
<dbReference type="SUPFAM" id="SSF53335">
    <property type="entry name" value="S-adenosyl-L-methionine-dependent methyltransferases"/>
    <property type="match status" value="1"/>
</dbReference>
<dbReference type="InterPro" id="IPR026170">
    <property type="entry name" value="FAM173A/B"/>
</dbReference>
<comment type="similarity">
    <text evidence="1">Belongs to the ANT/ATPSC lysine N-methyltransferase family.</text>
</comment>
<evidence type="ECO:0008006" key="7">
    <source>
        <dbReference type="Google" id="ProtNLM"/>
    </source>
</evidence>
<dbReference type="PANTHER" id="PTHR13610:SF11">
    <property type="entry name" value="METHYLTRANSFERASE DOMAIN-CONTAINING PROTEIN"/>
    <property type="match status" value="1"/>
</dbReference>
<comment type="caution">
    <text evidence="5">The sequence shown here is derived from an EMBL/GenBank/DDBJ whole genome shotgun (WGS) entry which is preliminary data.</text>
</comment>
<evidence type="ECO:0000256" key="4">
    <source>
        <dbReference type="ARBA" id="ARBA00022691"/>
    </source>
</evidence>
<dbReference type="KEGG" id="blac:94349254"/>
<dbReference type="OrthoDB" id="66144at2759"/>
<reference evidence="5 6" key="1">
    <citation type="journal article" date="2021" name="Genome Biol.">
        <title>AFLAP: assembly-free linkage analysis pipeline using k-mers from genome sequencing data.</title>
        <authorList>
            <person name="Fletcher K."/>
            <person name="Zhang L."/>
            <person name="Gil J."/>
            <person name="Han R."/>
            <person name="Cavanaugh K."/>
            <person name="Michelmore R."/>
        </authorList>
    </citation>
    <scope>NUCLEOTIDE SEQUENCE [LARGE SCALE GENOMIC DNA]</scope>
    <source>
        <strain evidence="5 6">SF5</strain>
    </source>
</reference>
<protein>
    <recommendedName>
        <fullName evidence="7">Methyltransferase domain-containing protein</fullName>
    </recommendedName>
</protein>
<dbReference type="AlphaFoldDB" id="A0A976IJI3"/>
<proteinExistence type="inferred from homology"/>
<name>A0A976IJI3_BRELC</name>
<accession>A0A976IJI3</accession>
<evidence type="ECO:0000313" key="6">
    <source>
        <dbReference type="Proteomes" id="UP000294530"/>
    </source>
</evidence>
<dbReference type="GO" id="GO:0005739">
    <property type="term" value="C:mitochondrion"/>
    <property type="evidence" value="ECO:0007669"/>
    <property type="project" value="TreeGrafter"/>
</dbReference>
<dbReference type="PANTHER" id="PTHR13610">
    <property type="entry name" value="METHYLTRANSFERASE DOMAIN-CONTAINING PROTEIN"/>
    <property type="match status" value="1"/>
</dbReference>
<dbReference type="GeneID" id="94349254"/>
<dbReference type="RefSeq" id="XP_067822421.1">
    <property type="nucleotide sequence ID" value="XM_067963583.1"/>
</dbReference>
<evidence type="ECO:0000256" key="2">
    <source>
        <dbReference type="ARBA" id="ARBA00022603"/>
    </source>
</evidence>
<dbReference type="GO" id="GO:0016279">
    <property type="term" value="F:protein-lysine N-methyltransferase activity"/>
    <property type="evidence" value="ECO:0007669"/>
    <property type="project" value="InterPro"/>
</dbReference>
<dbReference type="Pfam" id="PF02353">
    <property type="entry name" value="CMAS"/>
    <property type="match status" value="1"/>
</dbReference>
<dbReference type="EMBL" id="SHOA02000001">
    <property type="protein sequence ID" value="TDH72922.1"/>
    <property type="molecule type" value="Genomic_DNA"/>
</dbReference>
<evidence type="ECO:0000313" key="5">
    <source>
        <dbReference type="EMBL" id="TDH72922.1"/>
    </source>
</evidence>
<sequence>MEGPRPTHFDDESDEEQNPSTYMWIEGDSLAPPCQSDRDIVSKIVEIAHLTPADVLFDLGCGDGRICIEAAKRYGARARGVEIEKFLISRFSKLIDTNDLHDLVSVSHGDLLEEDLSEATVIVTYLLPDALDQLASKFTMLLSRTDRDMRIICNTWGLRGRVPDERHDSGPFKNVPLFVYRSLGGELHSSRCLSTPKQPQFIASKDSKDRQL</sequence>
<keyword evidence="4" id="KW-0949">S-adenosyl-L-methionine</keyword>
<gene>
    <name evidence="5" type="ORF">CCR75_005502</name>
</gene>
<keyword evidence="3" id="KW-0808">Transferase</keyword>
<dbReference type="Proteomes" id="UP000294530">
    <property type="component" value="Unassembled WGS sequence"/>
</dbReference>
<keyword evidence="6" id="KW-1185">Reference proteome</keyword>
<dbReference type="InterPro" id="IPR029063">
    <property type="entry name" value="SAM-dependent_MTases_sf"/>
</dbReference>
<dbReference type="GO" id="GO:1905706">
    <property type="term" value="P:regulation of mitochondrial ATP synthesis coupled proton transport"/>
    <property type="evidence" value="ECO:0007669"/>
    <property type="project" value="TreeGrafter"/>
</dbReference>
<evidence type="ECO:0000256" key="1">
    <source>
        <dbReference type="ARBA" id="ARBA00010633"/>
    </source>
</evidence>
<organism evidence="5 6">
    <name type="scientific">Bremia lactucae</name>
    <name type="common">Lettuce downy mildew</name>
    <dbReference type="NCBI Taxonomy" id="4779"/>
    <lineage>
        <taxon>Eukaryota</taxon>
        <taxon>Sar</taxon>
        <taxon>Stramenopiles</taxon>
        <taxon>Oomycota</taxon>
        <taxon>Peronosporomycetes</taxon>
        <taxon>Peronosporales</taxon>
        <taxon>Peronosporaceae</taxon>
        <taxon>Bremia</taxon>
    </lineage>
</organism>
<dbReference type="Gene3D" id="3.40.50.150">
    <property type="entry name" value="Vaccinia Virus protein VP39"/>
    <property type="match status" value="1"/>
</dbReference>
<evidence type="ECO:0000256" key="3">
    <source>
        <dbReference type="ARBA" id="ARBA00022679"/>
    </source>
</evidence>
<dbReference type="GO" id="GO:0032259">
    <property type="term" value="P:methylation"/>
    <property type="evidence" value="ECO:0007669"/>
    <property type="project" value="UniProtKB-KW"/>
</dbReference>
<dbReference type="CDD" id="cd02440">
    <property type="entry name" value="AdoMet_MTases"/>
    <property type="match status" value="1"/>
</dbReference>